<evidence type="ECO:0000256" key="1">
    <source>
        <dbReference type="SAM" id="Phobius"/>
    </source>
</evidence>
<feature type="transmembrane region" description="Helical" evidence="1">
    <location>
        <begin position="30"/>
        <end position="56"/>
    </location>
</feature>
<protein>
    <submittedName>
        <fullName evidence="2">Uncharacterized protein</fullName>
    </submittedName>
</protein>
<proteinExistence type="predicted"/>
<evidence type="ECO:0000313" key="2">
    <source>
        <dbReference type="EMBL" id="JAH97556.1"/>
    </source>
</evidence>
<keyword evidence="1" id="KW-0472">Membrane</keyword>
<keyword evidence="1" id="KW-0812">Transmembrane</keyword>
<reference evidence="2" key="2">
    <citation type="journal article" date="2015" name="Fish Shellfish Immunol.">
        <title>Early steps in the European eel (Anguilla anguilla)-Vibrio vulnificus interaction in the gills: Role of the RtxA13 toxin.</title>
        <authorList>
            <person name="Callol A."/>
            <person name="Pajuelo D."/>
            <person name="Ebbesson L."/>
            <person name="Teles M."/>
            <person name="MacKenzie S."/>
            <person name="Amaro C."/>
        </authorList>
    </citation>
    <scope>NUCLEOTIDE SEQUENCE</scope>
</reference>
<dbReference type="EMBL" id="GBXM01011021">
    <property type="protein sequence ID" value="JAH97556.1"/>
    <property type="molecule type" value="Transcribed_RNA"/>
</dbReference>
<dbReference type="AlphaFoldDB" id="A0A0E9X510"/>
<keyword evidence="1" id="KW-1133">Transmembrane helix</keyword>
<reference evidence="2" key="1">
    <citation type="submission" date="2014-11" db="EMBL/GenBank/DDBJ databases">
        <authorList>
            <person name="Amaro Gonzalez C."/>
        </authorList>
    </citation>
    <scope>NUCLEOTIDE SEQUENCE</scope>
</reference>
<name>A0A0E9X510_ANGAN</name>
<accession>A0A0E9X510</accession>
<sequence length="68" mass="8025">MTKVVYCSYYSADASAIRNRILANPSLRMFCFSFFFFFCFCHVISISVFIFLFYFVCIMTTVQTTLFC</sequence>
<organism evidence="2">
    <name type="scientific">Anguilla anguilla</name>
    <name type="common">European freshwater eel</name>
    <name type="synonym">Muraena anguilla</name>
    <dbReference type="NCBI Taxonomy" id="7936"/>
    <lineage>
        <taxon>Eukaryota</taxon>
        <taxon>Metazoa</taxon>
        <taxon>Chordata</taxon>
        <taxon>Craniata</taxon>
        <taxon>Vertebrata</taxon>
        <taxon>Euteleostomi</taxon>
        <taxon>Actinopterygii</taxon>
        <taxon>Neopterygii</taxon>
        <taxon>Teleostei</taxon>
        <taxon>Anguilliformes</taxon>
        <taxon>Anguillidae</taxon>
        <taxon>Anguilla</taxon>
    </lineage>
</organism>